<gene>
    <name evidence="5" type="primary">Eif4ebp2_0</name>
    <name evidence="5" type="ORF">g.5136</name>
</gene>
<evidence type="ECO:0000256" key="1">
    <source>
        <dbReference type="ARBA" id="ARBA00005480"/>
    </source>
</evidence>
<feature type="compositionally biased region" description="Polar residues" evidence="4">
    <location>
        <begin position="1"/>
        <end position="14"/>
    </location>
</feature>
<evidence type="ECO:0000256" key="3">
    <source>
        <dbReference type="ARBA" id="ARBA00023193"/>
    </source>
</evidence>
<proteinExistence type="inferred from homology"/>
<dbReference type="GO" id="GO:0003743">
    <property type="term" value="F:translation initiation factor activity"/>
    <property type="evidence" value="ECO:0007669"/>
    <property type="project" value="UniProtKB-KW"/>
</dbReference>
<evidence type="ECO:0000313" key="5">
    <source>
        <dbReference type="EMBL" id="MDE51348.1"/>
    </source>
</evidence>
<dbReference type="GO" id="GO:0008190">
    <property type="term" value="F:eukaryotic initiation factor 4E binding"/>
    <property type="evidence" value="ECO:0007669"/>
    <property type="project" value="InterPro"/>
</dbReference>
<sequence>MSASPIARQATQSIPVRRVMLSDPSQLPNDYSTTPGGTLYSTTPGGTRVVYERNFLLHLRNSPLSRTPPSNLPNIPESVLKGSVDRPIISPPKENGSIKTIPVPVKKDSNRDEEQFEMDM</sequence>
<dbReference type="PANTHER" id="PTHR12669:SF12">
    <property type="entry name" value="EUKARYOTIC TRANSLATION INITIATION FACTOR 4E-BINDING PROTEIN"/>
    <property type="match status" value="1"/>
</dbReference>
<reference evidence="5" key="1">
    <citation type="submission" date="2018-10" db="EMBL/GenBank/DDBJ databases">
        <title>Transcriptome assembly of Aceria tosichella (Wheat curl mite) Type 2.</title>
        <authorList>
            <person name="Scully E.D."/>
            <person name="Geib S.M."/>
            <person name="Palmer N.A."/>
            <person name="Gupta A.K."/>
            <person name="Sarath G."/>
            <person name="Tatineni S."/>
        </authorList>
    </citation>
    <scope>NUCLEOTIDE SEQUENCE</scope>
    <source>
        <strain evidence="5">LincolnNE</strain>
    </source>
</reference>
<keyword evidence="5" id="KW-0648">Protein biosynthesis</keyword>
<comment type="similarity">
    <text evidence="1">Belongs to the eIF4E-binding protein family.</text>
</comment>
<name>A0A6G1SLS0_9ACAR</name>
<feature type="compositionally biased region" description="Polar residues" evidence="4">
    <location>
        <begin position="62"/>
        <end position="73"/>
    </location>
</feature>
<dbReference type="AlphaFoldDB" id="A0A6G1SLS0"/>
<keyword evidence="3" id="KW-0652">Protein synthesis inhibitor</keyword>
<feature type="region of interest" description="Disordered" evidence="4">
    <location>
        <begin position="62"/>
        <end position="120"/>
    </location>
</feature>
<protein>
    <submittedName>
        <fullName evidence="5">Eukaryotic translation initiation factor 4E-binding protein 2</fullName>
    </submittedName>
</protein>
<feature type="compositionally biased region" description="Polar residues" evidence="4">
    <location>
        <begin position="23"/>
        <end position="45"/>
    </location>
</feature>
<organism evidence="5">
    <name type="scientific">Aceria tosichella</name>
    <name type="common">wheat curl mite</name>
    <dbReference type="NCBI Taxonomy" id="561515"/>
    <lineage>
        <taxon>Eukaryota</taxon>
        <taxon>Metazoa</taxon>
        <taxon>Ecdysozoa</taxon>
        <taxon>Arthropoda</taxon>
        <taxon>Chelicerata</taxon>
        <taxon>Arachnida</taxon>
        <taxon>Acari</taxon>
        <taxon>Acariformes</taxon>
        <taxon>Trombidiformes</taxon>
        <taxon>Prostigmata</taxon>
        <taxon>Eupodina</taxon>
        <taxon>Eriophyoidea</taxon>
        <taxon>Eriophyidae</taxon>
        <taxon>Eriophyinae</taxon>
        <taxon>Aceriini</taxon>
        <taxon>Aceria</taxon>
    </lineage>
</organism>
<dbReference type="GO" id="GO:0045947">
    <property type="term" value="P:negative regulation of translational initiation"/>
    <property type="evidence" value="ECO:0007669"/>
    <property type="project" value="InterPro"/>
</dbReference>
<feature type="region of interest" description="Disordered" evidence="4">
    <location>
        <begin position="1"/>
        <end position="45"/>
    </location>
</feature>
<evidence type="ECO:0000256" key="4">
    <source>
        <dbReference type="SAM" id="MobiDB-lite"/>
    </source>
</evidence>
<dbReference type="GO" id="GO:0005737">
    <property type="term" value="C:cytoplasm"/>
    <property type="evidence" value="ECO:0007669"/>
    <property type="project" value="TreeGrafter"/>
</dbReference>
<keyword evidence="2" id="KW-0810">Translation regulation</keyword>
<accession>A0A6G1SLS0</accession>
<dbReference type="EMBL" id="GGYP01006577">
    <property type="protein sequence ID" value="MDE51348.1"/>
    <property type="molecule type" value="Transcribed_RNA"/>
</dbReference>
<dbReference type="InterPro" id="IPR008606">
    <property type="entry name" value="EIF4EBP"/>
</dbReference>
<evidence type="ECO:0000256" key="2">
    <source>
        <dbReference type="ARBA" id="ARBA00022845"/>
    </source>
</evidence>
<dbReference type="PANTHER" id="PTHR12669">
    <property type="entry name" value="EUKARYOTIC TRANSLATION INITIATION FACTOR 4E-BINDING PROTEIN"/>
    <property type="match status" value="1"/>
</dbReference>
<keyword evidence="5" id="KW-0396">Initiation factor</keyword>
<dbReference type="Pfam" id="PF05456">
    <property type="entry name" value="eIF_4EBP"/>
    <property type="match status" value="1"/>
</dbReference>